<dbReference type="EMBL" id="PKSL01000091">
    <property type="protein sequence ID" value="POW06027.1"/>
    <property type="molecule type" value="Genomic_DNA"/>
</dbReference>
<dbReference type="Proteomes" id="UP000239156">
    <property type="component" value="Unassembled WGS sequence"/>
</dbReference>
<protein>
    <submittedName>
        <fullName evidence="1">Uncharacterized protein</fullName>
    </submittedName>
</protein>
<gene>
    <name evidence="1" type="ORF">PSTT_09313</name>
</gene>
<organism evidence="1 2">
    <name type="scientific">Puccinia striiformis</name>
    <dbReference type="NCBI Taxonomy" id="27350"/>
    <lineage>
        <taxon>Eukaryota</taxon>
        <taxon>Fungi</taxon>
        <taxon>Dikarya</taxon>
        <taxon>Basidiomycota</taxon>
        <taxon>Pucciniomycotina</taxon>
        <taxon>Pucciniomycetes</taxon>
        <taxon>Pucciniales</taxon>
        <taxon>Pucciniaceae</taxon>
        <taxon>Puccinia</taxon>
    </lineage>
</organism>
<comment type="caution">
    <text evidence="1">The sequence shown here is derived from an EMBL/GenBank/DDBJ whole genome shotgun (WGS) entry which is preliminary data.</text>
</comment>
<dbReference type="AlphaFoldDB" id="A0A2S4V954"/>
<name>A0A2S4V954_9BASI</name>
<keyword evidence="2" id="KW-1185">Reference proteome</keyword>
<sequence length="89" mass="9703">MGHNVLTQPEEHICSKRGLPLKTGWKFGGGGGLIFLLGDNPLMPSTALGMRTDVNPVIDKAITLTQITKSLYSLPLRYGQNYNFAITVD</sequence>
<reference evidence="1" key="1">
    <citation type="submission" date="2017-12" db="EMBL/GenBank/DDBJ databases">
        <title>Gene loss provides genomic basis for host adaptation in cereal stripe rust fungi.</title>
        <authorList>
            <person name="Xia C."/>
        </authorList>
    </citation>
    <scope>NUCLEOTIDE SEQUENCE [LARGE SCALE GENOMIC DNA]</scope>
    <source>
        <strain evidence="1">93-210</strain>
    </source>
</reference>
<accession>A0A2S4V954</accession>
<evidence type="ECO:0000313" key="1">
    <source>
        <dbReference type="EMBL" id="POW06027.1"/>
    </source>
</evidence>
<evidence type="ECO:0000313" key="2">
    <source>
        <dbReference type="Proteomes" id="UP000239156"/>
    </source>
</evidence>
<proteinExistence type="predicted"/>
<dbReference type="VEuPathDB" id="FungiDB:PSTT_09313"/>